<proteinExistence type="predicted"/>
<accession>A0A0A1FAI9</accession>
<keyword evidence="2" id="KW-1185">Reference proteome</keyword>
<sequence>MHLAWFNARNIHFHRRSGCFRPLRRLERGHKSPRCGQTGHATRCACSDEQTTPTGIDLLFDTHTNPNQSKYEKMHGTSSNPRLYRSWRLF</sequence>
<dbReference type="AlphaFoldDB" id="A0A0A1FAI9"/>
<protein>
    <submittedName>
        <fullName evidence="1">Uncharacterized protein</fullName>
    </submittedName>
</protein>
<dbReference type="HOGENOM" id="CLU_2435750_0_0_4"/>
<dbReference type="Proteomes" id="UP000030302">
    <property type="component" value="Chromosome"/>
</dbReference>
<organism evidence="1 2">
    <name type="scientific">Collimonas arenae</name>
    <dbReference type="NCBI Taxonomy" id="279058"/>
    <lineage>
        <taxon>Bacteria</taxon>
        <taxon>Pseudomonadati</taxon>
        <taxon>Pseudomonadota</taxon>
        <taxon>Betaproteobacteria</taxon>
        <taxon>Burkholderiales</taxon>
        <taxon>Oxalobacteraceae</taxon>
        <taxon>Collimonas</taxon>
    </lineage>
</organism>
<evidence type="ECO:0000313" key="1">
    <source>
        <dbReference type="EMBL" id="AIY39877.1"/>
    </source>
</evidence>
<reference evidence="2" key="1">
    <citation type="journal article" date="2014" name="Soil Biol. Biochem.">
        <title>Structure and function of bacterial communities in ageing soils: Insights from the Mendocino ecological staircase.</title>
        <authorList>
            <person name="Uroz S."/>
            <person name="Tech J.J."/>
            <person name="Sawaya N.A."/>
            <person name="Frey-Klett P."/>
            <person name="Leveau J.H.J."/>
        </authorList>
    </citation>
    <scope>NUCLEOTIDE SEQUENCE [LARGE SCALE GENOMIC DNA]</scope>
    <source>
        <strain evidence="2">Cal35</strain>
    </source>
</reference>
<dbReference type="EMBL" id="CP009962">
    <property type="protein sequence ID" value="AIY39877.1"/>
    <property type="molecule type" value="Genomic_DNA"/>
</dbReference>
<name>A0A0A1FAI9_9BURK</name>
<evidence type="ECO:0000313" key="2">
    <source>
        <dbReference type="Proteomes" id="UP000030302"/>
    </source>
</evidence>
<dbReference type="STRING" id="279058.LT85_0717"/>
<gene>
    <name evidence="1" type="ORF">LT85_0717</name>
</gene>
<dbReference type="KEGG" id="care:LT85_0717"/>